<comment type="subcellular location">
    <subcellularLocation>
        <location evidence="1">Cytoplasm</location>
    </subcellularLocation>
</comment>
<proteinExistence type="predicted"/>
<dbReference type="OrthoDB" id="9903249at2759"/>
<sequence length="107" mass="12184">FLSKSSSSDFVGVLKRLRELQLFLCSLPDTVEEMLCEGLRDPDCKVEKLRLEGKFLKESFCGSFAEILKKKTRVRELDLLSNDTNNKAVEMLCEGLKHQNCNVEKLG</sequence>
<evidence type="ECO:0000313" key="5">
    <source>
        <dbReference type="Proteomes" id="UP000018936"/>
    </source>
</evidence>
<dbReference type="PANTHER" id="PTHR45690:SF19">
    <property type="entry name" value="NACHT, LRR AND PYD DOMAINS-CONTAINING PROTEIN 3"/>
    <property type="match status" value="1"/>
</dbReference>
<dbReference type="InterPro" id="IPR032675">
    <property type="entry name" value="LRR_dom_sf"/>
</dbReference>
<name>V8NHA0_OPHHA</name>
<reference evidence="4 5" key="1">
    <citation type="journal article" date="2013" name="Proc. Natl. Acad. Sci. U.S.A.">
        <title>The king cobra genome reveals dynamic gene evolution and adaptation in the snake venom system.</title>
        <authorList>
            <person name="Vonk F.J."/>
            <person name="Casewell N.R."/>
            <person name="Henkel C.V."/>
            <person name="Heimberg A.M."/>
            <person name="Jansen H.J."/>
            <person name="McCleary R.J."/>
            <person name="Kerkkamp H.M."/>
            <person name="Vos R.A."/>
            <person name="Guerreiro I."/>
            <person name="Calvete J.J."/>
            <person name="Wuster W."/>
            <person name="Woods A.E."/>
            <person name="Logan J.M."/>
            <person name="Harrison R.A."/>
            <person name="Castoe T.A."/>
            <person name="de Koning A.P."/>
            <person name="Pollock D.D."/>
            <person name="Yandell M."/>
            <person name="Calderon D."/>
            <person name="Renjifo C."/>
            <person name="Currier R.B."/>
            <person name="Salgado D."/>
            <person name="Pla D."/>
            <person name="Sanz L."/>
            <person name="Hyder A.S."/>
            <person name="Ribeiro J.M."/>
            <person name="Arntzen J.W."/>
            <person name="van den Thillart G.E."/>
            <person name="Boetzer M."/>
            <person name="Pirovano W."/>
            <person name="Dirks R.P."/>
            <person name="Spaink H.P."/>
            <person name="Duboule D."/>
            <person name="McGlinn E."/>
            <person name="Kini R.M."/>
            <person name="Richardson M.K."/>
        </authorList>
    </citation>
    <scope>NUCLEOTIDE SEQUENCE</scope>
    <source>
        <tissue evidence="4">Blood</tissue>
    </source>
</reference>
<dbReference type="PANTHER" id="PTHR45690">
    <property type="entry name" value="NACHT, LRR AND PYD DOMAINS-CONTAINING PROTEIN 12"/>
    <property type="match status" value="1"/>
</dbReference>
<dbReference type="EMBL" id="AZIM01003732">
    <property type="protein sequence ID" value="ETE61664.1"/>
    <property type="molecule type" value="Genomic_DNA"/>
</dbReference>
<evidence type="ECO:0000256" key="2">
    <source>
        <dbReference type="ARBA" id="ARBA00022490"/>
    </source>
</evidence>
<feature type="non-terminal residue" evidence="4">
    <location>
        <position position="1"/>
    </location>
</feature>
<keyword evidence="3" id="KW-0677">Repeat</keyword>
<keyword evidence="5" id="KW-1185">Reference proteome</keyword>
<evidence type="ECO:0000256" key="3">
    <source>
        <dbReference type="ARBA" id="ARBA00022737"/>
    </source>
</evidence>
<dbReference type="SUPFAM" id="SSF52047">
    <property type="entry name" value="RNI-like"/>
    <property type="match status" value="1"/>
</dbReference>
<evidence type="ECO:0000256" key="1">
    <source>
        <dbReference type="ARBA" id="ARBA00004496"/>
    </source>
</evidence>
<comment type="caution">
    <text evidence="4">The sequence shown here is derived from an EMBL/GenBank/DDBJ whole genome shotgun (WGS) entry which is preliminary data.</text>
</comment>
<dbReference type="Gene3D" id="3.80.10.10">
    <property type="entry name" value="Ribonuclease Inhibitor"/>
    <property type="match status" value="1"/>
</dbReference>
<protein>
    <submittedName>
        <fullName evidence="4">Ribonuclease inhibitor</fullName>
    </submittedName>
</protein>
<keyword evidence="2" id="KW-0963">Cytoplasm</keyword>
<gene>
    <name evidence="4" type="primary">Rnh1</name>
    <name evidence="4" type="ORF">L345_12582</name>
</gene>
<dbReference type="InterPro" id="IPR050637">
    <property type="entry name" value="NLRP_innate_immun_reg"/>
</dbReference>
<dbReference type="AlphaFoldDB" id="V8NHA0"/>
<evidence type="ECO:0000313" key="4">
    <source>
        <dbReference type="EMBL" id="ETE61664.1"/>
    </source>
</evidence>
<dbReference type="Proteomes" id="UP000018936">
    <property type="component" value="Unassembled WGS sequence"/>
</dbReference>
<accession>V8NHA0</accession>
<organism evidence="4 5">
    <name type="scientific">Ophiophagus hannah</name>
    <name type="common">King cobra</name>
    <name type="synonym">Naja hannah</name>
    <dbReference type="NCBI Taxonomy" id="8665"/>
    <lineage>
        <taxon>Eukaryota</taxon>
        <taxon>Metazoa</taxon>
        <taxon>Chordata</taxon>
        <taxon>Craniata</taxon>
        <taxon>Vertebrata</taxon>
        <taxon>Euteleostomi</taxon>
        <taxon>Lepidosauria</taxon>
        <taxon>Squamata</taxon>
        <taxon>Bifurcata</taxon>
        <taxon>Unidentata</taxon>
        <taxon>Episquamata</taxon>
        <taxon>Toxicofera</taxon>
        <taxon>Serpentes</taxon>
        <taxon>Colubroidea</taxon>
        <taxon>Elapidae</taxon>
        <taxon>Elapinae</taxon>
        <taxon>Ophiophagus</taxon>
    </lineage>
</organism>
<dbReference type="GO" id="GO:0005737">
    <property type="term" value="C:cytoplasm"/>
    <property type="evidence" value="ECO:0007669"/>
    <property type="project" value="UniProtKB-SubCell"/>
</dbReference>